<keyword evidence="2" id="KW-0813">Transport</keyword>
<name>A0A381N598_9ZZZZ</name>
<evidence type="ECO:0000256" key="4">
    <source>
        <dbReference type="ARBA" id="ARBA00022741"/>
    </source>
</evidence>
<dbReference type="Pfam" id="PF08352">
    <property type="entry name" value="oligo_HPY"/>
    <property type="match status" value="1"/>
</dbReference>
<dbReference type="GO" id="GO:0015833">
    <property type="term" value="P:peptide transport"/>
    <property type="evidence" value="ECO:0007669"/>
    <property type="project" value="InterPro"/>
</dbReference>
<dbReference type="PANTHER" id="PTHR43297">
    <property type="entry name" value="OLIGOPEPTIDE TRANSPORT ATP-BINDING PROTEIN APPD"/>
    <property type="match status" value="1"/>
</dbReference>
<dbReference type="NCBIfam" id="TIGR01727">
    <property type="entry name" value="oligo_HPY"/>
    <property type="match status" value="1"/>
</dbReference>
<dbReference type="GO" id="GO:0016887">
    <property type="term" value="F:ATP hydrolysis activity"/>
    <property type="evidence" value="ECO:0007669"/>
    <property type="project" value="InterPro"/>
</dbReference>
<evidence type="ECO:0000256" key="1">
    <source>
        <dbReference type="ARBA" id="ARBA00004202"/>
    </source>
</evidence>
<evidence type="ECO:0000256" key="3">
    <source>
        <dbReference type="ARBA" id="ARBA00022475"/>
    </source>
</evidence>
<dbReference type="SMART" id="SM00382">
    <property type="entry name" value="AAA"/>
    <property type="match status" value="1"/>
</dbReference>
<dbReference type="FunFam" id="3.40.50.300:FF:000016">
    <property type="entry name" value="Oligopeptide ABC transporter ATP-binding component"/>
    <property type="match status" value="1"/>
</dbReference>
<dbReference type="Pfam" id="PF00005">
    <property type="entry name" value="ABC_tran"/>
    <property type="match status" value="1"/>
</dbReference>
<organism evidence="8">
    <name type="scientific">marine metagenome</name>
    <dbReference type="NCBI Taxonomy" id="408172"/>
    <lineage>
        <taxon>unclassified sequences</taxon>
        <taxon>metagenomes</taxon>
        <taxon>ecological metagenomes</taxon>
    </lineage>
</organism>
<reference evidence="8" key="1">
    <citation type="submission" date="2018-05" db="EMBL/GenBank/DDBJ databases">
        <authorList>
            <person name="Lanie J.A."/>
            <person name="Ng W.-L."/>
            <person name="Kazmierczak K.M."/>
            <person name="Andrzejewski T.M."/>
            <person name="Davidsen T.M."/>
            <person name="Wayne K.J."/>
            <person name="Tettelin H."/>
            <person name="Glass J.I."/>
            <person name="Rusch D."/>
            <person name="Podicherti R."/>
            <person name="Tsui H.-C.T."/>
            <person name="Winkler M.E."/>
        </authorList>
    </citation>
    <scope>NUCLEOTIDE SEQUENCE</scope>
</reference>
<keyword evidence="3" id="KW-1003">Cell membrane</keyword>
<dbReference type="InterPro" id="IPR003593">
    <property type="entry name" value="AAA+_ATPase"/>
</dbReference>
<dbReference type="PANTHER" id="PTHR43297:SF2">
    <property type="entry name" value="DIPEPTIDE TRANSPORT ATP-BINDING PROTEIN DPPD"/>
    <property type="match status" value="1"/>
</dbReference>
<dbReference type="CDD" id="cd03257">
    <property type="entry name" value="ABC_NikE_OppD_transporters"/>
    <property type="match status" value="1"/>
</dbReference>
<dbReference type="GO" id="GO:0005886">
    <property type="term" value="C:plasma membrane"/>
    <property type="evidence" value="ECO:0007669"/>
    <property type="project" value="UniProtKB-SubCell"/>
</dbReference>
<dbReference type="InterPro" id="IPR017871">
    <property type="entry name" value="ABC_transporter-like_CS"/>
</dbReference>
<dbReference type="InterPro" id="IPR013563">
    <property type="entry name" value="Oligopep_ABC_C"/>
</dbReference>
<dbReference type="GO" id="GO:0005524">
    <property type="term" value="F:ATP binding"/>
    <property type="evidence" value="ECO:0007669"/>
    <property type="project" value="UniProtKB-KW"/>
</dbReference>
<evidence type="ECO:0000256" key="2">
    <source>
        <dbReference type="ARBA" id="ARBA00022448"/>
    </source>
</evidence>
<feature type="domain" description="ABC transporter" evidence="7">
    <location>
        <begin position="7"/>
        <end position="256"/>
    </location>
</feature>
<dbReference type="Gene3D" id="3.40.50.300">
    <property type="entry name" value="P-loop containing nucleotide triphosphate hydrolases"/>
    <property type="match status" value="1"/>
</dbReference>
<dbReference type="AlphaFoldDB" id="A0A381N598"/>
<sequence length="334" mass="36596">MTPLLSVKNLTVEFTTRDGTVPVIDDLSFDLAPGETLSLVGESGCGKSMTALAIMGLIPSPPGLVAAGSISLQGENLLQATDTRMRAVRGNDISMVFQEPMTSLNPVFTVGDQIGETLRRHQGLTRHQAKSKSIEMLDAVQIPLPTRRINDYPHQLSGGMRQRVMIAMALACRPKILIADEPTTALDVTVQAQIFDLMLAVGKETEAAIILITHDMGLVAEMAERAVVMYAGRKFEEGTVKEILTNPQHPYTQGLIACVPHLIDITSPERHDLLEIPGMVPPMREFGKEACLFAPRCQFADARCHNNLPPERIHSPEHRAICWLENLENEAVLP</sequence>
<evidence type="ECO:0000259" key="7">
    <source>
        <dbReference type="PROSITE" id="PS50893"/>
    </source>
</evidence>
<dbReference type="SUPFAM" id="SSF52540">
    <property type="entry name" value="P-loop containing nucleoside triphosphate hydrolases"/>
    <property type="match status" value="1"/>
</dbReference>
<dbReference type="PROSITE" id="PS00211">
    <property type="entry name" value="ABC_TRANSPORTER_1"/>
    <property type="match status" value="1"/>
</dbReference>
<dbReference type="InterPro" id="IPR003439">
    <property type="entry name" value="ABC_transporter-like_ATP-bd"/>
</dbReference>
<proteinExistence type="predicted"/>
<dbReference type="PROSITE" id="PS50893">
    <property type="entry name" value="ABC_TRANSPORTER_2"/>
    <property type="match status" value="1"/>
</dbReference>
<comment type="subcellular location">
    <subcellularLocation>
        <location evidence="1">Cell membrane</location>
        <topology evidence="1">Peripheral membrane protein</topology>
    </subcellularLocation>
</comment>
<evidence type="ECO:0000256" key="6">
    <source>
        <dbReference type="ARBA" id="ARBA00023136"/>
    </source>
</evidence>
<dbReference type="EMBL" id="UINC01000085">
    <property type="protein sequence ID" value="SUZ48773.1"/>
    <property type="molecule type" value="Genomic_DNA"/>
</dbReference>
<protein>
    <recommendedName>
        <fullName evidence="7">ABC transporter domain-containing protein</fullName>
    </recommendedName>
</protein>
<evidence type="ECO:0000313" key="8">
    <source>
        <dbReference type="EMBL" id="SUZ48773.1"/>
    </source>
</evidence>
<evidence type="ECO:0000256" key="5">
    <source>
        <dbReference type="ARBA" id="ARBA00022840"/>
    </source>
</evidence>
<dbReference type="InterPro" id="IPR050388">
    <property type="entry name" value="ABC_Ni/Peptide_Import"/>
</dbReference>
<keyword evidence="6" id="KW-0472">Membrane</keyword>
<keyword evidence="5" id="KW-0067">ATP-binding</keyword>
<gene>
    <name evidence="8" type="ORF">METZ01_LOCUS1627</name>
</gene>
<dbReference type="InterPro" id="IPR027417">
    <property type="entry name" value="P-loop_NTPase"/>
</dbReference>
<keyword evidence="4" id="KW-0547">Nucleotide-binding</keyword>
<accession>A0A381N598</accession>